<dbReference type="Proteomes" id="UP000263012">
    <property type="component" value="Chromosome"/>
</dbReference>
<accession>A0A343TGS7</accession>
<dbReference type="Pfam" id="PF18780">
    <property type="entry name" value="HNH_repeat"/>
    <property type="match status" value="6"/>
</dbReference>
<keyword evidence="1" id="KW-0540">Nuclease</keyword>
<proteinExistence type="predicted"/>
<dbReference type="KEGG" id="hdf:AArcSl_0649"/>
<evidence type="ECO:0000313" key="1">
    <source>
        <dbReference type="EMBL" id="AUX08299.1"/>
    </source>
</evidence>
<dbReference type="GO" id="GO:0004519">
    <property type="term" value="F:endonuclease activity"/>
    <property type="evidence" value="ECO:0007669"/>
    <property type="project" value="UniProtKB-KW"/>
</dbReference>
<gene>
    <name evidence="1" type="ORF">AArcSl_0649</name>
</gene>
<dbReference type="EMBL" id="CP025066">
    <property type="protein sequence ID" value="AUX08299.1"/>
    <property type="molecule type" value="Genomic_DNA"/>
</dbReference>
<sequence length="359" mass="40482">MDASRETLISELQSIVSELGHVPLPEELDEYSSHGLGAYMDAFGSWHNAITSAGFEQPMGRRIPDNELLAELRRVGEELEKTPSEGDMTEHGGYGAATYRNRFDSWSNAVAAAGFDPHKSRKERSREELISELQRLADSLDRSPSYTDMEDQGNYAPETYNNEFGSWNEALDAAGLERRRVQKQSLDELTTELQRLSDQLERPPRSIDIEEHSDYSVGVFYNRFGSWESALEAAGIDPPQSPPREKLIEELQTIAAETDGRPTVDRVNEMGTYSIYQYRKEFGSWGEAVEAAGFESREPSRQIPTEKLLDELQFLADDLGRTPRMDDMQKDGSFSPTTYYNRFGSWSTAIEAAGLSEMD</sequence>
<dbReference type="AlphaFoldDB" id="A0A343TGS7"/>
<organism evidence="1 2">
    <name type="scientific">Halalkaliarchaeum desulfuricum</name>
    <dbReference type="NCBI Taxonomy" id="2055893"/>
    <lineage>
        <taxon>Archaea</taxon>
        <taxon>Methanobacteriati</taxon>
        <taxon>Methanobacteriota</taxon>
        <taxon>Stenosarchaea group</taxon>
        <taxon>Halobacteria</taxon>
        <taxon>Halobacteriales</taxon>
        <taxon>Haloferacaceae</taxon>
        <taxon>Halalkaliarchaeum</taxon>
    </lineage>
</organism>
<keyword evidence="1" id="KW-0378">Hydrolase</keyword>
<reference evidence="2" key="1">
    <citation type="submission" date="2017-11" db="EMBL/GenBank/DDBJ databases">
        <title>Phenotypic and genomic properties of facultatively anaerobic sulfur-reducing natronoarchaea from hypersaline soda lakes.</title>
        <authorList>
            <person name="Sorokin D.Y."/>
            <person name="Kublanov I.V."/>
            <person name="Roman P."/>
            <person name="Sinninghe Damste J.S."/>
            <person name="Golyshin P.N."/>
            <person name="Rojo D."/>
            <person name="Ciordia S."/>
            <person name="Mena M.D.C."/>
            <person name="Ferrer M."/>
            <person name="Messina E."/>
            <person name="Smedile F."/>
            <person name="La Spada G."/>
            <person name="La Cono V."/>
            <person name="Yakimov M.M."/>
        </authorList>
    </citation>
    <scope>NUCLEOTIDE SEQUENCE [LARGE SCALE GENOMIC DNA]</scope>
    <source>
        <strain evidence="2">AArc-Sl</strain>
    </source>
</reference>
<dbReference type="InterPro" id="IPR041025">
    <property type="entry name" value="HNH_repeat"/>
</dbReference>
<name>A0A343TGS7_9EURY</name>
<keyword evidence="2" id="KW-1185">Reference proteome</keyword>
<evidence type="ECO:0000313" key="2">
    <source>
        <dbReference type="Proteomes" id="UP000263012"/>
    </source>
</evidence>
<keyword evidence="1" id="KW-0255">Endonuclease</keyword>
<protein>
    <submittedName>
        <fullName evidence="1">HNH family endonuclease</fullName>
    </submittedName>
</protein>